<keyword evidence="4" id="KW-1185">Reference proteome</keyword>
<dbReference type="Proteomes" id="UP000583800">
    <property type="component" value="Unassembled WGS sequence"/>
</dbReference>
<reference evidence="3 4" key="1">
    <citation type="submission" date="2020-08" db="EMBL/GenBank/DDBJ databases">
        <title>Sequencing the genomes of 1000 actinobacteria strains.</title>
        <authorList>
            <person name="Klenk H.-P."/>
        </authorList>
    </citation>
    <scope>NUCLEOTIDE SEQUENCE [LARGE SCALE GENOMIC DNA]</scope>
    <source>
        <strain evidence="3 4">DSM 45913</strain>
    </source>
</reference>
<dbReference type="PANTHER" id="PTHR46082">
    <property type="entry name" value="ATP/GTP-BINDING PROTEIN-RELATED"/>
    <property type="match status" value="1"/>
</dbReference>
<dbReference type="Gene3D" id="3.40.50.300">
    <property type="entry name" value="P-loop containing nucleotide triphosphate hydrolases"/>
    <property type="match status" value="1"/>
</dbReference>
<evidence type="ECO:0000256" key="1">
    <source>
        <dbReference type="SAM" id="Phobius"/>
    </source>
</evidence>
<gene>
    <name evidence="3" type="ORF">FHU36_000831</name>
</gene>
<dbReference type="AlphaFoldDB" id="A0A7X0BWP5"/>
<evidence type="ECO:0000313" key="4">
    <source>
        <dbReference type="Proteomes" id="UP000583800"/>
    </source>
</evidence>
<dbReference type="InterPro" id="IPR011990">
    <property type="entry name" value="TPR-like_helical_dom_sf"/>
</dbReference>
<evidence type="ECO:0000259" key="2">
    <source>
        <dbReference type="Pfam" id="PF25000"/>
    </source>
</evidence>
<dbReference type="PANTHER" id="PTHR46082:SF6">
    <property type="entry name" value="AAA+ ATPASE DOMAIN-CONTAINING PROTEIN-RELATED"/>
    <property type="match status" value="1"/>
</dbReference>
<dbReference type="GO" id="GO:0043531">
    <property type="term" value="F:ADP binding"/>
    <property type="evidence" value="ECO:0007669"/>
    <property type="project" value="InterPro"/>
</dbReference>
<dbReference type="NCBIfam" id="NF040586">
    <property type="entry name" value="FxSxx_TPR"/>
    <property type="match status" value="1"/>
</dbReference>
<keyword evidence="1" id="KW-0472">Membrane</keyword>
<evidence type="ECO:0000313" key="3">
    <source>
        <dbReference type="EMBL" id="MBB6344322.1"/>
    </source>
</evidence>
<organism evidence="3 4">
    <name type="scientific">Nonomuraea muscovyensis</name>
    <dbReference type="NCBI Taxonomy" id="1124761"/>
    <lineage>
        <taxon>Bacteria</taxon>
        <taxon>Bacillati</taxon>
        <taxon>Actinomycetota</taxon>
        <taxon>Actinomycetes</taxon>
        <taxon>Streptosporangiales</taxon>
        <taxon>Streptosporangiaceae</taxon>
        <taxon>Nonomuraea</taxon>
    </lineage>
</organism>
<dbReference type="InterPro" id="IPR053137">
    <property type="entry name" value="NLR-like"/>
</dbReference>
<dbReference type="Gene3D" id="1.25.40.10">
    <property type="entry name" value="Tetratricopeptide repeat domain"/>
    <property type="match status" value="2"/>
</dbReference>
<comment type="caution">
    <text evidence="3">The sequence shown here is derived from an EMBL/GenBank/DDBJ whole genome shotgun (WGS) entry which is preliminary data.</text>
</comment>
<accession>A0A7X0BWP5</accession>
<protein>
    <recommendedName>
        <fullName evidence="2">DUF7779 domain-containing protein</fullName>
    </recommendedName>
</protein>
<feature type="transmembrane region" description="Helical" evidence="1">
    <location>
        <begin position="41"/>
        <end position="60"/>
    </location>
</feature>
<dbReference type="RefSeq" id="WP_185082463.1">
    <property type="nucleotide sequence ID" value="NZ_JACHJB010000001.1"/>
</dbReference>
<keyword evidence="1" id="KW-0812">Transmembrane</keyword>
<dbReference type="Pfam" id="PF25000">
    <property type="entry name" value="DUF7779"/>
    <property type="match status" value="1"/>
</dbReference>
<dbReference type="EMBL" id="JACHJB010000001">
    <property type="protein sequence ID" value="MBB6344322.1"/>
    <property type="molecule type" value="Genomic_DNA"/>
</dbReference>
<dbReference type="InterPro" id="IPR056681">
    <property type="entry name" value="DUF7779"/>
</dbReference>
<name>A0A7X0BWP5_9ACTN</name>
<dbReference type="SUPFAM" id="SSF48452">
    <property type="entry name" value="TPR-like"/>
    <property type="match status" value="1"/>
</dbReference>
<sequence length="806" mass="87203">MVALGVAISSTLLVAGALGLFTDLLWTPVDVLDVLDKRASVISMFVGLAGLFIAGAALLAQLRSSSSAQHLPAPPREPTKGGLSLLPEQASSTQGMARAALTVIHALPPVADVPPIGITGMPRRPSTVFVGRERDLDLLNQALTVDPKAIIQAVVGLGGIGKSELALQYSIRHRGAYKQLWWIEAETPENIQAGFARLCRVLCSAISSVAAAQAPTEEAAAWALAWLATRSDWLVIFDNVEEIDHLQYYLGQLQAGHVIITSRRDVGWQEIATVVHLGVLSQVDAVGLLSQTISGSAIWVPNLADELAEELGYLPLALKQAGAYIAATPGMDLPRYLRLLRTAPRRVLTADGYRGRGAEQVIARTWAVTQGRIAETDPLAVRLLQLLACYAPDHLPCQVLYGVDGADEMAVAEALGALASYSMINRSPDGQYINVHRLVQSVTLADLSDDELTAVRTNAAQRLEAVLPNEPENSSFWPLYARLLPHVRAVLAPDSSAMANIIEYLDASGDDRTAQILQQHRVKALSDRLGAEHVETLTARNNLARWTGLGGDREAARDQYMALLPVMERVLGPKHPDTLSARANFAFFTGWAGDQLAAREQYEILLPMMEQVLGSRHPSTLSARANLARWTGFVGDVCEARDQYGALLPVVEQALGPEHPTTLSARANFAYWLGMAGDAGTARDQCLALLPVIKRVLGPEHRTTLGVWSGLIYLTGKAGDVIAARDHYIALLQVMERVRGPQHPDTLAERANYAHFTGLAGDALAAKEQYAALLPLMERILGPKHPQSLKVRMELAHWTERAEGHP</sequence>
<dbReference type="SUPFAM" id="SSF52540">
    <property type="entry name" value="P-loop containing nucleoside triphosphate hydrolases"/>
    <property type="match status" value="1"/>
</dbReference>
<proteinExistence type="predicted"/>
<dbReference type="Pfam" id="PF13374">
    <property type="entry name" value="TPR_10"/>
    <property type="match status" value="1"/>
</dbReference>
<feature type="domain" description="DUF7779" evidence="2">
    <location>
        <begin position="376"/>
        <end position="451"/>
    </location>
</feature>
<keyword evidence="1" id="KW-1133">Transmembrane helix</keyword>
<dbReference type="InterPro" id="IPR027417">
    <property type="entry name" value="P-loop_NTPase"/>
</dbReference>